<dbReference type="Proteomes" id="UP000642748">
    <property type="component" value="Unassembled WGS sequence"/>
</dbReference>
<keyword evidence="3" id="KW-1185">Reference proteome</keyword>
<name>A0A8J3VWL3_9ACTN</name>
<dbReference type="EMBL" id="BONZ01000112">
    <property type="protein sequence ID" value="GIH20981.1"/>
    <property type="molecule type" value="Genomic_DNA"/>
</dbReference>
<proteinExistence type="predicted"/>
<comment type="caution">
    <text evidence="2">The sequence shown here is derived from an EMBL/GenBank/DDBJ whole genome shotgun (WGS) entry which is preliminary data.</text>
</comment>
<evidence type="ECO:0000256" key="1">
    <source>
        <dbReference type="ARBA" id="ARBA00022729"/>
    </source>
</evidence>
<dbReference type="Gene3D" id="2.60.40.1240">
    <property type="match status" value="1"/>
</dbReference>
<gene>
    <name evidence="2" type="ORF">Raf01_91530</name>
</gene>
<dbReference type="InterPro" id="IPR029050">
    <property type="entry name" value="Immunoprotect_excell_Ig-like"/>
</dbReference>
<protein>
    <submittedName>
        <fullName evidence="2">Uncharacterized protein</fullName>
    </submittedName>
</protein>
<reference evidence="2" key="1">
    <citation type="submission" date="2021-01" db="EMBL/GenBank/DDBJ databases">
        <title>Whole genome shotgun sequence of Rugosimonospora africana NBRC 104875.</title>
        <authorList>
            <person name="Komaki H."/>
            <person name="Tamura T."/>
        </authorList>
    </citation>
    <scope>NUCLEOTIDE SEQUENCE</scope>
    <source>
        <strain evidence="2">NBRC 104875</strain>
    </source>
</reference>
<dbReference type="AlphaFoldDB" id="A0A8J3VWL3"/>
<organism evidence="2 3">
    <name type="scientific">Rugosimonospora africana</name>
    <dbReference type="NCBI Taxonomy" id="556532"/>
    <lineage>
        <taxon>Bacteria</taxon>
        <taxon>Bacillati</taxon>
        <taxon>Actinomycetota</taxon>
        <taxon>Actinomycetes</taxon>
        <taxon>Micromonosporales</taxon>
        <taxon>Micromonosporaceae</taxon>
        <taxon>Rugosimonospora</taxon>
    </lineage>
</organism>
<evidence type="ECO:0000313" key="3">
    <source>
        <dbReference type="Proteomes" id="UP000642748"/>
    </source>
</evidence>
<sequence length="45" mass="4962">MDAGDIQSGQKKSGTVVFDVTKGSVHEYKVHLDLQSDDVDANWQI</sequence>
<accession>A0A8J3VWL3</accession>
<keyword evidence="1" id="KW-0732">Signal</keyword>
<evidence type="ECO:0000313" key="2">
    <source>
        <dbReference type="EMBL" id="GIH20981.1"/>
    </source>
</evidence>